<dbReference type="AlphaFoldDB" id="A0A3G9JJ97"/>
<evidence type="ECO:0000313" key="1">
    <source>
        <dbReference type="EMBL" id="BBH24158.1"/>
    </source>
</evidence>
<organism evidence="1 2">
    <name type="scientific">Paenibacillus baekrokdamisoli</name>
    <dbReference type="NCBI Taxonomy" id="1712516"/>
    <lineage>
        <taxon>Bacteria</taxon>
        <taxon>Bacillati</taxon>
        <taxon>Bacillota</taxon>
        <taxon>Bacilli</taxon>
        <taxon>Bacillales</taxon>
        <taxon>Paenibacillaceae</taxon>
        <taxon>Paenibacillus</taxon>
    </lineage>
</organism>
<dbReference type="EMBL" id="AP019308">
    <property type="protein sequence ID" value="BBH24158.1"/>
    <property type="molecule type" value="Genomic_DNA"/>
</dbReference>
<dbReference type="KEGG" id="pbk:Back11_55030"/>
<name>A0A3G9JJ97_9BACL</name>
<protein>
    <submittedName>
        <fullName evidence="1">Uncharacterized protein</fullName>
    </submittedName>
</protein>
<sequence length="551" mass="63199">MLETKCLHSLEKVFPDDDRNESPYSRATALRGEQFSFQVAYRNQSQHTLRNITARVSSGLSGLSAKLSIRHVGLVPSEFPCYPDHDEHIIRSSAGLFPDPLHPIPESGLHMPAQQWRSVWISVELSETTISGTYPIVITFEQDNGELLAEETFELEIIPATLPEQKLIHTEWFHTDCLSNYYEVEVFSEAHWSYIEKYIQTAVRNGMNMLLTPLFTPPLDTKVGGERPTVQLVDVLKDGDTYSFSFERLQRWIEICDRSGMRYFEFSHLFTQWGAKHAPKIVAAEKGSLVQIFGWDTDATGDSYKSFLNQLLPALVSFLKEHELESRSYFHISDEPSLEHLPWYKSASEIMQSHLSDFPIIDALSNIEFYQAGLVENPIPGNNHIEPFLESGVSNLWTYYCCVQYKEVSNRFFNMPSARNRIMGLQMYKFAIKGFLHWGYNFWNAQYSERQLNPFLTTDADYAFPSGDSFLVYPGEEGPIESLRMVVFHEALQDMRALELLESLVGREQTLALLEEGLSEAITFDSYPREAGWLLSCREKINQNIKLLSVV</sequence>
<evidence type="ECO:0000313" key="2">
    <source>
        <dbReference type="Proteomes" id="UP000275368"/>
    </source>
</evidence>
<accession>A0A3G9JJ97</accession>
<proteinExistence type="predicted"/>
<dbReference type="RefSeq" id="WP_125664184.1">
    <property type="nucleotide sequence ID" value="NZ_AP019308.1"/>
</dbReference>
<keyword evidence="2" id="KW-1185">Reference proteome</keyword>
<dbReference type="Pfam" id="PF13320">
    <property type="entry name" value="GH123_cat"/>
    <property type="match status" value="1"/>
</dbReference>
<dbReference type="Proteomes" id="UP000275368">
    <property type="component" value="Chromosome"/>
</dbReference>
<dbReference type="InterPro" id="IPR025150">
    <property type="entry name" value="GH123_cat"/>
</dbReference>
<dbReference type="OrthoDB" id="197680at2"/>
<gene>
    <name evidence="1" type="ORF">Back11_55030</name>
</gene>
<reference evidence="1 2" key="1">
    <citation type="submission" date="2018-11" db="EMBL/GenBank/DDBJ databases">
        <title>Complete genome sequence of Paenibacillus baekrokdamisoli strain KCTC 33723.</title>
        <authorList>
            <person name="Kang S.W."/>
            <person name="Lee K.C."/>
            <person name="Kim K.K."/>
            <person name="Kim J.S."/>
            <person name="Kim D.S."/>
            <person name="Ko S.H."/>
            <person name="Yang S.H."/>
            <person name="Lee J.S."/>
        </authorList>
    </citation>
    <scope>NUCLEOTIDE SEQUENCE [LARGE SCALE GENOMIC DNA]</scope>
    <source>
        <strain evidence="1 2">KCTC 33723</strain>
    </source>
</reference>